<dbReference type="Proteomes" id="UP000198982">
    <property type="component" value="Unassembled WGS sequence"/>
</dbReference>
<proteinExistence type="predicted"/>
<dbReference type="AlphaFoldDB" id="A0A1H4ZP91"/>
<reference evidence="3" key="1">
    <citation type="submission" date="2016-10" db="EMBL/GenBank/DDBJ databases">
        <authorList>
            <person name="Varghese N."/>
            <person name="Submissions S."/>
        </authorList>
    </citation>
    <scope>NUCLEOTIDE SEQUENCE [LARGE SCALE GENOMIC DNA]</scope>
    <source>
        <strain evidence="3">DSM 9751</strain>
    </source>
</reference>
<protein>
    <submittedName>
        <fullName evidence="2">PilZ domain-containing protein</fullName>
    </submittedName>
</protein>
<accession>A0A1H4ZP91</accession>
<evidence type="ECO:0000313" key="3">
    <source>
        <dbReference type="Proteomes" id="UP000198982"/>
    </source>
</evidence>
<dbReference type="InterPro" id="IPR009875">
    <property type="entry name" value="PilZ_domain"/>
</dbReference>
<gene>
    <name evidence="2" type="ORF">SAMN05216178_6738</name>
</gene>
<sequence>MGHSDRRHTRYALPDILFVSQEIKRLGIIGSVLGWGPCHIKDISYAGMLLTTTKRMTIGDKITVKLNFKTGVELLFTCNVVNASTDHGSGDLKVGVSIVEPGGDTPEGAFLSGLGDKFKALP</sequence>
<dbReference type="GO" id="GO:0035438">
    <property type="term" value="F:cyclic-di-GMP binding"/>
    <property type="evidence" value="ECO:0007669"/>
    <property type="project" value="InterPro"/>
</dbReference>
<organism evidence="2 3">
    <name type="scientific">Pseudomonas saponiphila</name>
    <dbReference type="NCBI Taxonomy" id="556534"/>
    <lineage>
        <taxon>Bacteria</taxon>
        <taxon>Pseudomonadati</taxon>
        <taxon>Pseudomonadota</taxon>
        <taxon>Gammaproteobacteria</taxon>
        <taxon>Pseudomonadales</taxon>
        <taxon>Pseudomonadaceae</taxon>
        <taxon>Pseudomonas</taxon>
    </lineage>
</organism>
<name>A0A1H4ZP91_9PSED</name>
<evidence type="ECO:0000259" key="1">
    <source>
        <dbReference type="Pfam" id="PF07238"/>
    </source>
</evidence>
<evidence type="ECO:0000313" key="2">
    <source>
        <dbReference type="EMBL" id="SED31284.1"/>
    </source>
</evidence>
<feature type="domain" description="PilZ" evidence="1">
    <location>
        <begin position="25"/>
        <end position="100"/>
    </location>
</feature>
<dbReference type="EMBL" id="FNTJ01000003">
    <property type="protein sequence ID" value="SED31284.1"/>
    <property type="molecule type" value="Genomic_DNA"/>
</dbReference>
<keyword evidence="3" id="KW-1185">Reference proteome</keyword>
<dbReference type="Pfam" id="PF07238">
    <property type="entry name" value="PilZ"/>
    <property type="match status" value="1"/>
</dbReference>
<dbReference type="Gene3D" id="2.40.10.220">
    <property type="entry name" value="predicted glycosyltransferase like domains"/>
    <property type="match status" value="1"/>
</dbReference>
<dbReference type="RefSeq" id="WP_092320718.1">
    <property type="nucleotide sequence ID" value="NZ_FNTJ01000003.1"/>
</dbReference>